<dbReference type="AlphaFoldDB" id="A0A2M4B4I7"/>
<organism evidence="1">
    <name type="scientific">Anopheles triannulatus</name>
    <dbReference type="NCBI Taxonomy" id="58253"/>
    <lineage>
        <taxon>Eukaryota</taxon>
        <taxon>Metazoa</taxon>
        <taxon>Ecdysozoa</taxon>
        <taxon>Arthropoda</taxon>
        <taxon>Hexapoda</taxon>
        <taxon>Insecta</taxon>
        <taxon>Pterygota</taxon>
        <taxon>Neoptera</taxon>
        <taxon>Endopterygota</taxon>
        <taxon>Diptera</taxon>
        <taxon>Nematocera</taxon>
        <taxon>Culicoidea</taxon>
        <taxon>Culicidae</taxon>
        <taxon>Anophelinae</taxon>
        <taxon>Anopheles</taxon>
    </lineage>
</organism>
<evidence type="ECO:0000313" key="1">
    <source>
        <dbReference type="EMBL" id="MBW47890.1"/>
    </source>
</evidence>
<name>A0A2M4B4I7_9DIPT</name>
<dbReference type="EMBL" id="GGFK01014569">
    <property type="protein sequence ID" value="MBW47890.1"/>
    <property type="molecule type" value="Transcribed_RNA"/>
</dbReference>
<proteinExistence type="predicted"/>
<reference evidence="1" key="1">
    <citation type="submission" date="2018-01" db="EMBL/GenBank/DDBJ databases">
        <title>An insight into the sialome of Amazonian anophelines.</title>
        <authorList>
            <person name="Ribeiro J.M."/>
            <person name="Scarpassa V."/>
            <person name="Calvo E."/>
        </authorList>
    </citation>
    <scope>NUCLEOTIDE SEQUENCE</scope>
    <source>
        <tissue evidence="1">Salivary glands</tissue>
    </source>
</reference>
<accession>A0A2M4B4I7</accession>
<sequence>MAATLHQSRLRLLAAWCFSNGVSSPGERVSSSSWSWLSIFYACPPRVDGIIINSGQQPAFFGACQFEFSPADLARLAIGRTMSEFANQQQQQQWQLLLLRAFPFTV</sequence>
<protein>
    <submittedName>
        <fullName evidence="1">Putative secreted protein</fullName>
    </submittedName>
</protein>